<evidence type="ECO:0000256" key="5">
    <source>
        <dbReference type="ARBA" id="ARBA00022475"/>
    </source>
</evidence>
<keyword evidence="12" id="KW-0282">Flagellum</keyword>
<dbReference type="InterPro" id="IPR001689">
    <property type="entry name" value="Flag_FliM"/>
</dbReference>
<evidence type="ECO:0000256" key="1">
    <source>
        <dbReference type="ARBA" id="ARBA00004117"/>
    </source>
</evidence>
<dbReference type="GO" id="GO:0005886">
    <property type="term" value="C:plasma membrane"/>
    <property type="evidence" value="ECO:0007669"/>
    <property type="project" value="UniProtKB-SubCell"/>
</dbReference>
<reference evidence="12 13" key="1">
    <citation type="submission" date="2016-10" db="EMBL/GenBank/DDBJ databases">
        <authorList>
            <person name="de Groot N.N."/>
        </authorList>
    </citation>
    <scope>NUCLEOTIDE SEQUENCE [LARGE SCALE GENOMIC DNA]</scope>
    <source>
        <strain evidence="13">L7-484,KACC 16230,DSM 25025</strain>
    </source>
</reference>
<evidence type="ECO:0000256" key="4">
    <source>
        <dbReference type="ARBA" id="ARBA00021898"/>
    </source>
</evidence>
<dbReference type="Pfam" id="PF01052">
    <property type="entry name" value="FliMN_C"/>
    <property type="match status" value="1"/>
</dbReference>
<evidence type="ECO:0000313" key="13">
    <source>
        <dbReference type="Proteomes" id="UP000198793"/>
    </source>
</evidence>
<keyword evidence="12" id="KW-0969">Cilium</keyword>
<sequence>MDMITEPGISERLRSAARLEPDRFPRLKVLGTQWAEAAATKLNATYASPVQVEFAALSTFVFSGQAMEVAETQVALVMRSPQWREQALLTADARFADTVSEAAFGGDGRSPSDGKRALTSVGKFFSDNALRAFAESGNTVFADVLPLGMVPDRLLAEGVGEKLEALLAPDNRNFVEFRFRISIGRCEGALRVALPEAVLAPHKRKFATLPEAAPSIVDEAWAKGLEASVQKADMQVRAFLGEHKTTLGDVASFQVGQTIALDVLVDSLLVVECEGQRMFRGRMGRSRDNYMVRIEETIDPTEEFIDDILAD</sequence>
<evidence type="ECO:0000256" key="2">
    <source>
        <dbReference type="ARBA" id="ARBA00004202"/>
    </source>
</evidence>
<evidence type="ECO:0000259" key="11">
    <source>
        <dbReference type="Pfam" id="PF01052"/>
    </source>
</evidence>
<dbReference type="EMBL" id="FNIT01000006">
    <property type="protein sequence ID" value="SDO41968.1"/>
    <property type="molecule type" value="Genomic_DNA"/>
</dbReference>
<dbReference type="InterPro" id="IPR028976">
    <property type="entry name" value="CheC-like_sf"/>
</dbReference>
<dbReference type="AlphaFoldDB" id="A0A1H0JDZ7"/>
<evidence type="ECO:0000256" key="6">
    <source>
        <dbReference type="ARBA" id="ARBA00022500"/>
    </source>
</evidence>
<comment type="similarity">
    <text evidence="3">Belongs to the FliM family.</text>
</comment>
<feature type="domain" description="Flagellar motor switch protein FliN-like C-terminal" evidence="11">
    <location>
        <begin position="229"/>
        <end position="298"/>
    </location>
</feature>
<dbReference type="GO" id="GO:0009425">
    <property type="term" value="C:bacterial-type flagellum basal body"/>
    <property type="evidence" value="ECO:0007669"/>
    <property type="project" value="UniProtKB-SubCell"/>
</dbReference>
<dbReference type="GO" id="GO:0071978">
    <property type="term" value="P:bacterial-type flagellum-dependent swarming motility"/>
    <property type="evidence" value="ECO:0007669"/>
    <property type="project" value="TreeGrafter"/>
</dbReference>
<dbReference type="GO" id="GO:0003774">
    <property type="term" value="F:cytoskeletal motor activity"/>
    <property type="evidence" value="ECO:0007669"/>
    <property type="project" value="InterPro"/>
</dbReference>
<dbReference type="Gene3D" id="3.40.1550.10">
    <property type="entry name" value="CheC-like"/>
    <property type="match status" value="1"/>
</dbReference>
<gene>
    <name evidence="12" type="ORF">SAMN05192530_106142</name>
</gene>
<dbReference type="OrthoDB" id="9806941at2"/>
<dbReference type="Proteomes" id="UP000198793">
    <property type="component" value="Unassembled WGS sequence"/>
</dbReference>
<dbReference type="InterPro" id="IPR001543">
    <property type="entry name" value="FliN-like_C"/>
</dbReference>
<evidence type="ECO:0000256" key="8">
    <source>
        <dbReference type="ARBA" id="ARBA00023136"/>
    </source>
</evidence>
<keyword evidence="5" id="KW-1003">Cell membrane</keyword>
<keyword evidence="13" id="KW-1185">Reference proteome</keyword>
<comment type="function">
    <text evidence="10">FliM is one of three proteins (FliG, FliN, FliM) that forms the rotor-mounted switch complex (C ring), located at the base of the basal body. This complex interacts with the CheY and CheZ chemotaxis proteins, in addition to contacting components of the motor that determine the direction of flagellar rotation.</text>
</comment>
<keyword evidence="12" id="KW-0966">Cell projection</keyword>
<name>A0A1H0JDZ7_9HYPH</name>
<dbReference type="SUPFAM" id="SSF101801">
    <property type="entry name" value="Surface presentation of antigens (SPOA)"/>
    <property type="match status" value="1"/>
</dbReference>
<evidence type="ECO:0000256" key="9">
    <source>
        <dbReference type="ARBA" id="ARBA00023143"/>
    </source>
</evidence>
<dbReference type="GO" id="GO:0050918">
    <property type="term" value="P:positive chemotaxis"/>
    <property type="evidence" value="ECO:0007669"/>
    <property type="project" value="TreeGrafter"/>
</dbReference>
<dbReference type="Pfam" id="PF02154">
    <property type="entry name" value="FliM"/>
    <property type="match status" value="1"/>
</dbReference>
<proteinExistence type="inferred from homology"/>
<accession>A0A1H0JDZ7</accession>
<keyword evidence="8" id="KW-0472">Membrane</keyword>
<evidence type="ECO:0000256" key="10">
    <source>
        <dbReference type="ARBA" id="ARBA00025044"/>
    </source>
</evidence>
<keyword evidence="6" id="KW-0145">Chemotaxis</keyword>
<dbReference type="InterPro" id="IPR036429">
    <property type="entry name" value="SpoA-like_sf"/>
</dbReference>
<dbReference type="Gene3D" id="2.30.330.10">
    <property type="entry name" value="SpoA-like"/>
    <property type="match status" value="1"/>
</dbReference>
<evidence type="ECO:0000256" key="7">
    <source>
        <dbReference type="ARBA" id="ARBA00022779"/>
    </source>
</evidence>
<protein>
    <recommendedName>
        <fullName evidence="4">Flagellar motor switch protein FliM</fullName>
    </recommendedName>
</protein>
<evidence type="ECO:0000313" key="12">
    <source>
        <dbReference type="EMBL" id="SDO41968.1"/>
    </source>
</evidence>
<dbReference type="PANTHER" id="PTHR30034">
    <property type="entry name" value="FLAGELLAR MOTOR SWITCH PROTEIN FLIM"/>
    <property type="match status" value="1"/>
</dbReference>
<comment type="subcellular location">
    <subcellularLocation>
        <location evidence="1">Bacterial flagellum basal body</location>
    </subcellularLocation>
    <subcellularLocation>
        <location evidence="2">Cell membrane</location>
        <topology evidence="2">Peripheral membrane protein</topology>
    </subcellularLocation>
</comment>
<organism evidence="12 13">
    <name type="scientific">Aureimonas jatrophae</name>
    <dbReference type="NCBI Taxonomy" id="1166073"/>
    <lineage>
        <taxon>Bacteria</taxon>
        <taxon>Pseudomonadati</taxon>
        <taxon>Pseudomonadota</taxon>
        <taxon>Alphaproteobacteria</taxon>
        <taxon>Hyphomicrobiales</taxon>
        <taxon>Aurantimonadaceae</taxon>
        <taxon>Aureimonas</taxon>
    </lineage>
</organism>
<dbReference type="STRING" id="1166073.SAMN05192530_106142"/>
<keyword evidence="9" id="KW-0975">Bacterial flagellum</keyword>
<keyword evidence="7" id="KW-0283">Flagellar rotation</keyword>
<evidence type="ECO:0000256" key="3">
    <source>
        <dbReference type="ARBA" id="ARBA00011049"/>
    </source>
</evidence>
<dbReference type="PANTHER" id="PTHR30034:SF6">
    <property type="entry name" value="YOP PROTEINS TRANSLOCATION PROTEIN Q"/>
    <property type="match status" value="1"/>
</dbReference>